<dbReference type="Pfam" id="PF01943">
    <property type="entry name" value="Polysacc_synt"/>
    <property type="match status" value="1"/>
</dbReference>
<feature type="transmembrane region" description="Helical" evidence="6">
    <location>
        <begin position="427"/>
        <end position="449"/>
    </location>
</feature>
<dbReference type="AlphaFoldDB" id="A0A9Q9BWH3"/>
<evidence type="ECO:0000256" key="2">
    <source>
        <dbReference type="ARBA" id="ARBA00022475"/>
    </source>
</evidence>
<evidence type="ECO:0000313" key="8">
    <source>
        <dbReference type="Proteomes" id="UP001057381"/>
    </source>
</evidence>
<feature type="transmembrane region" description="Helical" evidence="6">
    <location>
        <begin position="213"/>
        <end position="234"/>
    </location>
</feature>
<dbReference type="KEGG" id="mequ:KFV11_11070"/>
<dbReference type="CDD" id="cd13124">
    <property type="entry name" value="MATE_SpoVB_like"/>
    <property type="match status" value="1"/>
</dbReference>
<reference evidence="7" key="1">
    <citation type="submission" date="2021-04" db="EMBL/GenBank/DDBJ databases">
        <title>Complete Genome Sequences of Macrococcus spp. from dog and cattle.</title>
        <authorList>
            <person name="Schwendener S."/>
            <person name="Perreten V."/>
        </authorList>
    </citation>
    <scope>NUCLEOTIDE SEQUENCE</scope>
    <source>
        <strain evidence="7">Epi0143-OL</strain>
    </source>
</reference>
<feature type="transmembrane region" description="Helical" evidence="6">
    <location>
        <begin position="174"/>
        <end position="192"/>
    </location>
</feature>
<dbReference type="PANTHER" id="PTHR30250">
    <property type="entry name" value="PST FAMILY PREDICTED COLANIC ACID TRANSPORTER"/>
    <property type="match status" value="1"/>
</dbReference>
<feature type="transmembrane region" description="Helical" evidence="6">
    <location>
        <begin position="395"/>
        <end position="415"/>
    </location>
</feature>
<evidence type="ECO:0000256" key="3">
    <source>
        <dbReference type="ARBA" id="ARBA00022692"/>
    </source>
</evidence>
<dbReference type="Proteomes" id="UP001057381">
    <property type="component" value="Chromosome"/>
</dbReference>
<gene>
    <name evidence="7" type="ORF">KFV11_11070</name>
</gene>
<dbReference type="InterPro" id="IPR002797">
    <property type="entry name" value="Polysacc_synth"/>
</dbReference>
<keyword evidence="2" id="KW-1003">Cell membrane</keyword>
<protein>
    <submittedName>
        <fullName evidence="7">Polysaccharide biosynthesis protein</fullName>
    </submittedName>
</protein>
<evidence type="ECO:0000256" key="5">
    <source>
        <dbReference type="ARBA" id="ARBA00023136"/>
    </source>
</evidence>
<dbReference type="RefSeq" id="WP_254249946.1">
    <property type="nucleotide sequence ID" value="NZ_CP073809.1"/>
</dbReference>
<proteinExistence type="predicted"/>
<organism evidence="7 8">
    <name type="scientific">Macrococcus equipercicus</name>
    <dbReference type="NCBI Taxonomy" id="69967"/>
    <lineage>
        <taxon>Bacteria</taxon>
        <taxon>Bacillati</taxon>
        <taxon>Bacillota</taxon>
        <taxon>Bacilli</taxon>
        <taxon>Bacillales</taxon>
        <taxon>Staphylococcaceae</taxon>
        <taxon>Macrococcus</taxon>
    </lineage>
</organism>
<dbReference type="InterPro" id="IPR024923">
    <property type="entry name" value="PG_synth_SpoVB"/>
</dbReference>
<dbReference type="PANTHER" id="PTHR30250:SF29">
    <property type="entry name" value="POLYSACCHARIDE BIOSYNTHESIS PROTEIN C-TERMINAL DOMAIN-CONTAINING PROTEIN"/>
    <property type="match status" value="1"/>
</dbReference>
<feature type="transmembrane region" description="Helical" evidence="6">
    <location>
        <begin position="7"/>
        <end position="27"/>
    </location>
</feature>
<feature type="transmembrane region" description="Helical" evidence="6">
    <location>
        <begin position="371"/>
        <end position="389"/>
    </location>
</feature>
<dbReference type="GO" id="GO:0005886">
    <property type="term" value="C:plasma membrane"/>
    <property type="evidence" value="ECO:0007669"/>
    <property type="project" value="UniProtKB-SubCell"/>
</dbReference>
<comment type="subcellular location">
    <subcellularLocation>
        <location evidence="1">Cell membrane</location>
        <topology evidence="1">Multi-pass membrane protein</topology>
    </subcellularLocation>
</comment>
<feature type="transmembrane region" description="Helical" evidence="6">
    <location>
        <begin position="300"/>
        <end position="320"/>
    </location>
</feature>
<keyword evidence="3 6" id="KW-0812">Transmembrane</keyword>
<feature type="transmembrane region" description="Helical" evidence="6">
    <location>
        <begin position="47"/>
        <end position="66"/>
    </location>
</feature>
<evidence type="ECO:0000256" key="6">
    <source>
        <dbReference type="SAM" id="Phobius"/>
    </source>
</evidence>
<feature type="transmembrane region" description="Helical" evidence="6">
    <location>
        <begin position="150"/>
        <end position="168"/>
    </location>
</feature>
<dbReference type="EMBL" id="CP073809">
    <property type="protein sequence ID" value="UTH13732.1"/>
    <property type="molecule type" value="Genomic_DNA"/>
</dbReference>
<keyword evidence="5 6" id="KW-0472">Membrane</keyword>
<evidence type="ECO:0000256" key="4">
    <source>
        <dbReference type="ARBA" id="ARBA00022989"/>
    </source>
</evidence>
<feature type="transmembrane region" description="Helical" evidence="6">
    <location>
        <begin position="455"/>
        <end position="475"/>
    </location>
</feature>
<feature type="transmembrane region" description="Helical" evidence="6">
    <location>
        <begin position="112"/>
        <end position="129"/>
    </location>
</feature>
<sequence length="500" mass="55308">MKNNERVFNTVIVLTITMLLVKTLSAIYRVPYQNVLGDAGLYAYQQVYPVVAIVSVLSLNAVPSVISQQQDKYFPGKLLRLLRVISIVVFVILFTCSDVITSLMGDKQLSGMFRTSLLVLLPFSFIAVVRGRLQAENDMRTIAMSQVIDQVLRVSTILVAVLLFTKGFSIYDSGMLSICGSFLGLSGAWLYLKFGRKLSVTGSGRLTNEEFRRFFILTLFYSLSYLIMILWQLVDSFTVLNGLKQSGIALDDARALKGIYDRGASLIQLGLIVTTSFSLVLIPLLAASRNNKAYDAMNDYARSALKITIIFSSAAAIGLMNLIRPFNLLLFEDTRETGTLSVYMLAIIFVSLIIMYTAMLQVTEDYKVQGIGVLTGLLVKVGLNVILIARFGVFGAAVATVAGLTVYALILHSCIRQRYQLGMQSFMVKWCIVLAAMSIMLQLVCLIPSGTRLSALVVSLIGVALGVMIVAIVLIRWRLLTKQEWSYLPLGDKMMDLMKE</sequence>
<accession>A0A9Q9BWH3</accession>
<evidence type="ECO:0000313" key="7">
    <source>
        <dbReference type="EMBL" id="UTH13732.1"/>
    </source>
</evidence>
<dbReference type="InterPro" id="IPR050833">
    <property type="entry name" value="Poly_Biosynth_Transport"/>
</dbReference>
<keyword evidence="4 6" id="KW-1133">Transmembrane helix</keyword>
<feature type="transmembrane region" description="Helical" evidence="6">
    <location>
        <begin position="340"/>
        <end position="359"/>
    </location>
</feature>
<evidence type="ECO:0000256" key="1">
    <source>
        <dbReference type="ARBA" id="ARBA00004651"/>
    </source>
</evidence>
<feature type="transmembrane region" description="Helical" evidence="6">
    <location>
        <begin position="78"/>
        <end position="100"/>
    </location>
</feature>
<feature type="transmembrane region" description="Helical" evidence="6">
    <location>
        <begin position="266"/>
        <end position="288"/>
    </location>
</feature>
<name>A0A9Q9BWH3_9STAP</name>